<dbReference type="GO" id="GO:0009451">
    <property type="term" value="P:RNA modification"/>
    <property type="evidence" value="ECO:0007669"/>
    <property type="project" value="InterPro"/>
</dbReference>
<dbReference type="Gene3D" id="1.25.40.10">
    <property type="entry name" value="Tetratricopeptide repeat domain"/>
    <property type="match status" value="1"/>
</dbReference>
<organism evidence="1 2">
    <name type="scientific">Linum trigynum</name>
    <dbReference type="NCBI Taxonomy" id="586398"/>
    <lineage>
        <taxon>Eukaryota</taxon>
        <taxon>Viridiplantae</taxon>
        <taxon>Streptophyta</taxon>
        <taxon>Embryophyta</taxon>
        <taxon>Tracheophyta</taxon>
        <taxon>Spermatophyta</taxon>
        <taxon>Magnoliopsida</taxon>
        <taxon>eudicotyledons</taxon>
        <taxon>Gunneridae</taxon>
        <taxon>Pentapetalae</taxon>
        <taxon>rosids</taxon>
        <taxon>fabids</taxon>
        <taxon>Malpighiales</taxon>
        <taxon>Linaceae</taxon>
        <taxon>Linum</taxon>
    </lineage>
</organism>
<dbReference type="InterPro" id="IPR011990">
    <property type="entry name" value="TPR-like_helical_dom_sf"/>
</dbReference>
<proteinExistence type="predicted"/>
<dbReference type="EMBL" id="OZ034817">
    <property type="protein sequence ID" value="CAL1382222.1"/>
    <property type="molecule type" value="Genomic_DNA"/>
</dbReference>
<dbReference type="GO" id="GO:0003723">
    <property type="term" value="F:RNA binding"/>
    <property type="evidence" value="ECO:0007669"/>
    <property type="project" value="InterPro"/>
</dbReference>
<dbReference type="Proteomes" id="UP001497516">
    <property type="component" value="Chromosome 4"/>
</dbReference>
<evidence type="ECO:0000313" key="2">
    <source>
        <dbReference type="Proteomes" id="UP001497516"/>
    </source>
</evidence>
<protein>
    <recommendedName>
        <fullName evidence="3">Pentatricopeptide repeat-containing protein</fullName>
    </recommendedName>
</protein>
<sequence>MERFLYSLLTNATASSNLVAITQAHTLAVLCCLQPATSRAHSHSHVYVQTAALNMYAAGGVLSDALRSLFDEMPEKNVVMWTGMIDGLVHCYAEKRGLIAFDIRLAKSIKDTYAKYMLTRLGRLEEAEILALEIPTEIANVMIWRTLLGDCSFHDNIEMSERVTRKILEMERGCGAERFRNLMHQRYALKLPGQSSV</sequence>
<name>A0AAV2E963_9ROSI</name>
<evidence type="ECO:0008006" key="3">
    <source>
        <dbReference type="Google" id="ProtNLM"/>
    </source>
</evidence>
<keyword evidence="2" id="KW-1185">Reference proteome</keyword>
<dbReference type="PANTHER" id="PTHR47926">
    <property type="entry name" value="PENTATRICOPEPTIDE REPEAT-CONTAINING PROTEIN"/>
    <property type="match status" value="1"/>
</dbReference>
<dbReference type="AlphaFoldDB" id="A0AAV2E963"/>
<accession>A0AAV2E963</accession>
<dbReference type="InterPro" id="IPR046960">
    <property type="entry name" value="PPR_At4g14850-like_plant"/>
</dbReference>
<evidence type="ECO:0000313" key="1">
    <source>
        <dbReference type="EMBL" id="CAL1382222.1"/>
    </source>
</evidence>
<reference evidence="1 2" key="1">
    <citation type="submission" date="2024-04" db="EMBL/GenBank/DDBJ databases">
        <authorList>
            <person name="Fracassetti M."/>
        </authorList>
    </citation>
    <scope>NUCLEOTIDE SEQUENCE [LARGE SCALE GENOMIC DNA]</scope>
</reference>
<gene>
    <name evidence="1" type="ORF">LTRI10_LOCUS23558</name>
</gene>